<keyword evidence="1" id="KW-0472">Membrane</keyword>
<feature type="transmembrane region" description="Helical" evidence="1">
    <location>
        <begin position="107"/>
        <end position="123"/>
    </location>
</feature>
<protein>
    <submittedName>
        <fullName evidence="3">Phage shock protein PspC (Stress-responsive transcriptional regulator)</fullName>
    </submittedName>
</protein>
<feature type="transmembrane region" description="Helical" evidence="1">
    <location>
        <begin position="190"/>
        <end position="209"/>
    </location>
</feature>
<dbReference type="Proteomes" id="UP000580474">
    <property type="component" value="Unassembled WGS sequence"/>
</dbReference>
<evidence type="ECO:0000313" key="4">
    <source>
        <dbReference type="Proteomes" id="UP000580474"/>
    </source>
</evidence>
<organism evidence="3 4">
    <name type="scientific">Saccharopolyspora gloriosae</name>
    <dbReference type="NCBI Taxonomy" id="455344"/>
    <lineage>
        <taxon>Bacteria</taxon>
        <taxon>Bacillati</taxon>
        <taxon>Actinomycetota</taxon>
        <taxon>Actinomycetes</taxon>
        <taxon>Pseudonocardiales</taxon>
        <taxon>Pseudonocardiaceae</taxon>
        <taxon>Saccharopolyspora</taxon>
    </lineage>
</organism>
<evidence type="ECO:0000259" key="2">
    <source>
        <dbReference type="Pfam" id="PF04024"/>
    </source>
</evidence>
<dbReference type="Pfam" id="PF04024">
    <property type="entry name" value="PspC"/>
    <property type="match status" value="1"/>
</dbReference>
<feature type="transmembrane region" description="Helical" evidence="1">
    <location>
        <begin position="48"/>
        <end position="71"/>
    </location>
</feature>
<dbReference type="EMBL" id="JACHIV010000001">
    <property type="protein sequence ID" value="MBB5072004.1"/>
    <property type="molecule type" value="Genomic_DNA"/>
</dbReference>
<sequence>MNGNDSVGDTLREMWETRPTRPRQGRRLTGVCAAIGHRYGIDPVLVRVAFVVATIPGGGGLALYLALWGTLPNAAPVEERHRLLRVLGLISLVVIGIPTALAMLYPHGWLVFAAAIGGLYLLHRNQREQAPAVASTPPAAAPVGENTWVYPSSPPRTEPPSWDPLGAAPFAWDLPEPSQEAEAPQPKRPWIGWLAVGVAVVAFVVVLAVGGSAAAAFAVALGVLGVGMLAGAFLRGSRMLIAFALPVGALALLLGAVEDDQHSADSEWNPPRSQQIVATSSDGLQEYYEHIPNGRITLDLRQLRLTGDERIETGASVGNGRVEVLLPPGLDVTATCTTSSGAVDCLGNRQAGGQHNQLEINDPGVDGPGGGHLTLDLSADNGNVEVRRG</sequence>
<evidence type="ECO:0000256" key="1">
    <source>
        <dbReference type="SAM" id="Phobius"/>
    </source>
</evidence>
<reference evidence="3 4" key="1">
    <citation type="submission" date="2020-08" db="EMBL/GenBank/DDBJ databases">
        <title>Sequencing the genomes of 1000 actinobacteria strains.</title>
        <authorList>
            <person name="Klenk H.-P."/>
        </authorList>
    </citation>
    <scope>NUCLEOTIDE SEQUENCE [LARGE SCALE GENOMIC DNA]</scope>
    <source>
        <strain evidence="3 4">DSM 45582</strain>
    </source>
</reference>
<name>A0A840NKB1_9PSEU</name>
<keyword evidence="1" id="KW-1133">Transmembrane helix</keyword>
<feature type="transmembrane region" description="Helical" evidence="1">
    <location>
        <begin position="240"/>
        <end position="257"/>
    </location>
</feature>
<accession>A0A840NKB1</accession>
<gene>
    <name evidence="3" type="ORF">BJ969_005092</name>
</gene>
<proteinExistence type="predicted"/>
<feature type="transmembrane region" description="Helical" evidence="1">
    <location>
        <begin position="83"/>
        <end position="101"/>
    </location>
</feature>
<evidence type="ECO:0000313" key="3">
    <source>
        <dbReference type="EMBL" id="MBB5072004.1"/>
    </source>
</evidence>
<dbReference type="RefSeq" id="WP_184483022.1">
    <property type="nucleotide sequence ID" value="NZ_JACHIV010000001.1"/>
</dbReference>
<feature type="transmembrane region" description="Helical" evidence="1">
    <location>
        <begin position="215"/>
        <end position="233"/>
    </location>
</feature>
<keyword evidence="1" id="KW-0812">Transmembrane</keyword>
<comment type="caution">
    <text evidence="3">The sequence shown here is derived from an EMBL/GenBank/DDBJ whole genome shotgun (WGS) entry which is preliminary data.</text>
</comment>
<keyword evidence="4" id="KW-1185">Reference proteome</keyword>
<dbReference type="AlphaFoldDB" id="A0A840NKB1"/>
<feature type="domain" description="Phage shock protein PspC N-terminal" evidence="2">
    <location>
        <begin position="18"/>
        <end position="73"/>
    </location>
</feature>
<dbReference type="InterPro" id="IPR007168">
    <property type="entry name" value="Phageshock_PspC_N"/>
</dbReference>